<dbReference type="AlphaFoldDB" id="A0A7I4YFW2"/>
<feature type="compositionally biased region" description="Basic and acidic residues" evidence="1">
    <location>
        <begin position="37"/>
        <end position="50"/>
    </location>
</feature>
<feature type="region of interest" description="Disordered" evidence="1">
    <location>
        <begin position="31"/>
        <end position="71"/>
    </location>
</feature>
<evidence type="ECO:0000313" key="3">
    <source>
        <dbReference type="WBParaSite" id="HCON_00091340-00001"/>
    </source>
</evidence>
<organism evidence="2 3">
    <name type="scientific">Haemonchus contortus</name>
    <name type="common">Barber pole worm</name>
    <dbReference type="NCBI Taxonomy" id="6289"/>
    <lineage>
        <taxon>Eukaryota</taxon>
        <taxon>Metazoa</taxon>
        <taxon>Ecdysozoa</taxon>
        <taxon>Nematoda</taxon>
        <taxon>Chromadorea</taxon>
        <taxon>Rhabditida</taxon>
        <taxon>Rhabditina</taxon>
        <taxon>Rhabditomorpha</taxon>
        <taxon>Strongyloidea</taxon>
        <taxon>Trichostrongylidae</taxon>
        <taxon>Haemonchus</taxon>
    </lineage>
</organism>
<evidence type="ECO:0000256" key="1">
    <source>
        <dbReference type="SAM" id="MobiDB-lite"/>
    </source>
</evidence>
<dbReference type="Proteomes" id="UP000025227">
    <property type="component" value="Unplaced"/>
</dbReference>
<reference evidence="3" key="1">
    <citation type="submission" date="2020-12" db="UniProtKB">
        <authorList>
            <consortium name="WormBaseParasite"/>
        </authorList>
    </citation>
    <scope>IDENTIFICATION</scope>
    <source>
        <strain evidence="3">MHco3</strain>
    </source>
</reference>
<evidence type="ECO:0000313" key="2">
    <source>
        <dbReference type="Proteomes" id="UP000025227"/>
    </source>
</evidence>
<sequence length="71" mass="8149">MDAYKHMQDVWHESTPAFLVFALTYMDSSRQATKSPILHERKKLPAREWSSRNAGRLQQEEVGSTANSLVD</sequence>
<name>A0A7I4YFW2_HAECO</name>
<dbReference type="WBParaSite" id="HCON_00091340-00001">
    <property type="protein sequence ID" value="HCON_00091340-00001"/>
    <property type="gene ID" value="HCON_00091340"/>
</dbReference>
<protein>
    <submittedName>
        <fullName evidence="3">Uncharacterized protein</fullName>
    </submittedName>
</protein>
<accession>A0A7I4YFW2</accession>
<feature type="compositionally biased region" description="Polar residues" evidence="1">
    <location>
        <begin position="61"/>
        <end position="71"/>
    </location>
</feature>
<proteinExistence type="predicted"/>
<keyword evidence="2" id="KW-1185">Reference proteome</keyword>